<organism evidence="3 4">
    <name type="scientific">Monosiga brevicollis</name>
    <name type="common">Choanoflagellate</name>
    <dbReference type="NCBI Taxonomy" id="81824"/>
    <lineage>
        <taxon>Eukaryota</taxon>
        <taxon>Choanoflagellata</taxon>
        <taxon>Craspedida</taxon>
        <taxon>Salpingoecidae</taxon>
        <taxon>Monosiga</taxon>
    </lineage>
</organism>
<dbReference type="GO" id="GO:0000323">
    <property type="term" value="C:lytic vacuole"/>
    <property type="evidence" value="ECO:0000318"/>
    <property type="project" value="GO_Central"/>
</dbReference>
<dbReference type="RefSeq" id="XP_001745375.1">
    <property type="nucleotide sequence ID" value="XM_001745323.1"/>
</dbReference>
<feature type="compositionally biased region" description="Low complexity" evidence="2">
    <location>
        <begin position="111"/>
        <end position="127"/>
    </location>
</feature>
<keyword evidence="1" id="KW-0175">Coiled coil</keyword>
<dbReference type="GO" id="GO:0000149">
    <property type="term" value="F:SNARE binding"/>
    <property type="evidence" value="ECO:0000318"/>
    <property type="project" value="GO_Central"/>
</dbReference>
<dbReference type="KEGG" id="mbr:MONBRDRAFT_7718"/>
<dbReference type="PANTHER" id="PTHR15157:SF5">
    <property type="entry name" value="UV RADIATION RESISTANCE-ASSOCIATED GENE PROTEIN"/>
    <property type="match status" value="1"/>
</dbReference>
<dbReference type="GeneID" id="5890412"/>
<name>A9UY38_MONBE</name>
<dbReference type="FunCoup" id="A9UY38">
    <property type="interactions" value="883"/>
</dbReference>
<keyword evidence="4" id="KW-1185">Reference proteome</keyword>
<evidence type="ECO:0000256" key="2">
    <source>
        <dbReference type="SAM" id="MobiDB-lite"/>
    </source>
</evidence>
<dbReference type="GO" id="GO:0005768">
    <property type="term" value="C:endosome"/>
    <property type="evidence" value="ECO:0000318"/>
    <property type="project" value="GO_Central"/>
</dbReference>
<dbReference type="STRING" id="81824.A9UY38"/>
<evidence type="ECO:0000313" key="3">
    <source>
        <dbReference type="EMBL" id="EDQ89953.1"/>
    </source>
</evidence>
<dbReference type="Proteomes" id="UP000001357">
    <property type="component" value="Unassembled WGS sequence"/>
</dbReference>
<sequence length="521" mass="59066">MAQLSEGNVTLTLRSMQRRLRHVTSVAFRNLTLPLDLDLNNTWFYYTLSSSSGREVYRSELVPACRNPEWRDRDMASAQVQGMMATATKLALADEVAIIQLFTQARNTDPSATSTATGTASSRSTRGLQRRPSIMARVQGPRAQKQQRTPDRLLARFRIALRMLNFASVQTEPAIPGAGSNIVLCRLAGAWYGNLNQTAPEDVAAVRVFHDRSRQQLGSLERKRQLLNLIAVGRARQASLKQRVQEAHARNQKTAVDLDAAEKQASSLLRLMKCHASADERLADLRTDTDTATSSWAIVNDSARSLRQQIKEVSRQIEQRQLSMILQVHAIYIIRQVCNLMGRAPTLFICVQMTKDSPHGYVCHVLTLLSKYMNIPMRHPITYLGSRSSICDLSKELVQGQPRRYQLYYNKRDKDSYITALRLLNGNVMQFLSLFRVRQRTDRPALLMDLRKLMRAIHDRLKIQPLPHRLCKQRQAPKPPKPRGIKRRAEREEEEKSKTKTRMGAWHVRGAAAAARVVTGA</sequence>
<dbReference type="EMBL" id="CH991549">
    <property type="protein sequence ID" value="EDQ89953.1"/>
    <property type="molecule type" value="Genomic_DNA"/>
</dbReference>
<feature type="region of interest" description="Disordered" evidence="2">
    <location>
        <begin position="109"/>
        <end position="149"/>
    </location>
</feature>
<evidence type="ECO:0000256" key="1">
    <source>
        <dbReference type="ARBA" id="ARBA00023054"/>
    </source>
</evidence>
<dbReference type="InParanoid" id="A9UY38"/>
<reference evidence="3 4" key="1">
    <citation type="journal article" date="2008" name="Nature">
        <title>The genome of the choanoflagellate Monosiga brevicollis and the origin of metazoans.</title>
        <authorList>
            <consortium name="JGI Sequencing"/>
            <person name="King N."/>
            <person name="Westbrook M.J."/>
            <person name="Young S.L."/>
            <person name="Kuo A."/>
            <person name="Abedin M."/>
            <person name="Chapman J."/>
            <person name="Fairclough S."/>
            <person name="Hellsten U."/>
            <person name="Isogai Y."/>
            <person name="Letunic I."/>
            <person name="Marr M."/>
            <person name="Pincus D."/>
            <person name="Putnam N."/>
            <person name="Rokas A."/>
            <person name="Wright K.J."/>
            <person name="Zuzow R."/>
            <person name="Dirks W."/>
            <person name="Good M."/>
            <person name="Goodstein D."/>
            <person name="Lemons D."/>
            <person name="Li W."/>
            <person name="Lyons J.B."/>
            <person name="Morris A."/>
            <person name="Nichols S."/>
            <person name="Richter D.J."/>
            <person name="Salamov A."/>
            <person name="Bork P."/>
            <person name="Lim W.A."/>
            <person name="Manning G."/>
            <person name="Miller W.T."/>
            <person name="McGinnis W."/>
            <person name="Shapiro H."/>
            <person name="Tjian R."/>
            <person name="Grigoriev I.V."/>
            <person name="Rokhsar D."/>
        </authorList>
    </citation>
    <scope>NUCLEOTIDE SEQUENCE [LARGE SCALE GENOMIC DNA]</scope>
    <source>
        <strain evidence="4">MX1 / ATCC 50154</strain>
    </source>
</reference>
<dbReference type="PANTHER" id="PTHR15157">
    <property type="entry name" value="UV RADIATION RESISTANCE-ASSOCIATED GENE PROTEIN"/>
    <property type="match status" value="1"/>
</dbReference>
<protein>
    <recommendedName>
        <fullName evidence="5">UV radiation resistance-associated gene protein</fullName>
    </recommendedName>
</protein>
<evidence type="ECO:0000313" key="4">
    <source>
        <dbReference type="Proteomes" id="UP000001357"/>
    </source>
</evidence>
<feature type="region of interest" description="Disordered" evidence="2">
    <location>
        <begin position="467"/>
        <end position="503"/>
    </location>
</feature>
<evidence type="ECO:0008006" key="5">
    <source>
        <dbReference type="Google" id="ProtNLM"/>
    </source>
</evidence>
<dbReference type="GO" id="GO:0035493">
    <property type="term" value="P:SNARE complex assembly"/>
    <property type="evidence" value="ECO:0000318"/>
    <property type="project" value="GO_Central"/>
</dbReference>
<dbReference type="AlphaFoldDB" id="A9UY38"/>
<feature type="compositionally biased region" description="Basic and acidic residues" evidence="2">
    <location>
        <begin position="487"/>
        <end position="498"/>
    </location>
</feature>
<accession>A9UY38</accession>
<proteinExistence type="predicted"/>
<gene>
    <name evidence="3" type="ORF">MONBRDRAFT_7718</name>
</gene>